<dbReference type="GO" id="GO:0016491">
    <property type="term" value="F:oxidoreductase activity"/>
    <property type="evidence" value="ECO:0007669"/>
    <property type="project" value="InterPro"/>
</dbReference>
<dbReference type="AlphaFoldDB" id="A0A109K0G8"/>
<evidence type="ECO:0000313" key="2">
    <source>
        <dbReference type="Proteomes" id="UP000068164"/>
    </source>
</evidence>
<gene>
    <name evidence="1" type="ORF">AS026_30365</name>
</gene>
<dbReference type="Gene3D" id="3.40.109.10">
    <property type="entry name" value="NADH Oxidase"/>
    <property type="match status" value="1"/>
</dbReference>
<protein>
    <recommendedName>
        <fullName evidence="3">Nitroreductase domain-containing protein</fullName>
    </recommendedName>
</protein>
<dbReference type="EMBL" id="LNCD01000021">
    <property type="protein sequence ID" value="KWV58493.1"/>
    <property type="molecule type" value="Genomic_DNA"/>
</dbReference>
<reference evidence="1 2" key="1">
    <citation type="submission" date="2015-11" db="EMBL/GenBank/DDBJ databases">
        <title>Draft Genome Sequence of the Strain BR 10423 (Rhizobium sp.) isolated from nodules of Mimosa pudica.</title>
        <authorList>
            <person name="Barauna A.C."/>
            <person name="Zilli J.E."/>
            <person name="Simoes-Araujo J.L."/>
            <person name="Reis V.M."/>
            <person name="James E.K."/>
            <person name="Reis F.B.Jr."/>
            <person name="Rouws L.F."/>
            <person name="Passos S.R."/>
            <person name="Gois S.R."/>
        </authorList>
    </citation>
    <scope>NUCLEOTIDE SEQUENCE [LARGE SCALE GENOMIC DNA]</scope>
    <source>
        <strain evidence="1 2">BR10423</strain>
    </source>
</reference>
<evidence type="ECO:0008006" key="3">
    <source>
        <dbReference type="Google" id="ProtNLM"/>
    </source>
</evidence>
<name>A0A109K0G8_9HYPH</name>
<dbReference type="Proteomes" id="UP000068164">
    <property type="component" value="Unassembled WGS sequence"/>
</dbReference>
<dbReference type="InterPro" id="IPR000415">
    <property type="entry name" value="Nitroreductase-like"/>
</dbReference>
<evidence type="ECO:0000313" key="1">
    <source>
        <dbReference type="EMBL" id="KWV58493.1"/>
    </source>
</evidence>
<proteinExistence type="predicted"/>
<comment type="caution">
    <text evidence="1">The sequence shown here is derived from an EMBL/GenBank/DDBJ whole genome shotgun (WGS) entry which is preliminary data.</text>
</comment>
<dbReference type="SUPFAM" id="SSF55469">
    <property type="entry name" value="FMN-dependent nitroreductase-like"/>
    <property type="match status" value="1"/>
</dbReference>
<sequence>MNLLTAVHALGFHGNWLSGWITSSAGARGYFRLHGEESFAGVIQIGTAAEIPHDRNRPDLNRIVTYWPG</sequence>
<accession>A0A109K0G8</accession>
<keyword evidence="2" id="KW-1185">Reference proteome</keyword>
<organism evidence="1 2">
    <name type="scientific">Rhizobium altiplani</name>
    <dbReference type="NCBI Taxonomy" id="1864509"/>
    <lineage>
        <taxon>Bacteria</taxon>
        <taxon>Pseudomonadati</taxon>
        <taxon>Pseudomonadota</taxon>
        <taxon>Alphaproteobacteria</taxon>
        <taxon>Hyphomicrobiales</taxon>
        <taxon>Rhizobiaceae</taxon>
        <taxon>Rhizobium/Agrobacterium group</taxon>
        <taxon>Rhizobium</taxon>
    </lineage>
</organism>